<evidence type="ECO:0000313" key="2">
    <source>
        <dbReference type="EMBL" id="KAF4465659.1"/>
    </source>
</evidence>
<comment type="caution">
    <text evidence="2">The sequence shown here is derived from an EMBL/GenBank/DDBJ whole genome shotgun (WGS) entry which is preliminary data.</text>
</comment>
<dbReference type="EMBL" id="JAADYS010001003">
    <property type="protein sequence ID" value="KAF4465659.1"/>
    <property type="molecule type" value="Genomic_DNA"/>
</dbReference>
<feature type="region of interest" description="Disordered" evidence="1">
    <location>
        <begin position="211"/>
        <end position="233"/>
    </location>
</feature>
<name>A0A8H4P7V2_9HYPO</name>
<protein>
    <submittedName>
        <fullName evidence="2">Caspase domain</fullName>
    </submittedName>
</protein>
<dbReference type="Proteomes" id="UP000554235">
    <property type="component" value="Unassembled WGS sequence"/>
</dbReference>
<sequence>MPFEFDRPDVTHRLSRAEVTSALGACSMVKILDQKEVIPQGGAHAFLETQVLYQWPVGFPDGDGVIYDLLQKSKYLRPSSLNDNELLLLRVSQSASNLQMIHRAGTLLSTQPDVGHFTAGEIIVKRAETFARGQNLFTLQTVRRYVMLEHSLRVHAIDVDAGLFLRGLSKAGSAEIWDGERIHVSLGPDKSHPVHIAIFEVSPAVNVTPITSQDDTRIKGRESQAGKYPVPRD</sequence>
<dbReference type="OrthoDB" id="3223806at2759"/>
<organism evidence="2 3">
    <name type="scientific">Fusarium albosuccineum</name>
    <dbReference type="NCBI Taxonomy" id="1237068"/>
    <lineage>
        <taxon>Eukaryota</taxon>
        <taxon>Fungi</taxon>
        <taxon>Dikarya</taxon>
        <taxon>Ascomycota</taxon>
        <taxon>Pezizomycotina</taxon>
        <taxon>Sordariomycetes</taxon>
        <taxon>Hypocreomycetidae</taxon>
        <taxon>Hypocreales</taxon>
        <taxon>Nectriaceae</taxon>
        <taxon>Fusarium</taxon>
        <taxon>Fusarium decemcellulare species complex</taxon>
    </lineage>
</organism>
<evidence type="ECO:0000256" key="1">
    <source>
        <dbReference type="SAM" id="MobiDB-lite"/>
    </source>
</evidence>
<dbReference type="AlphaFoldDB" id="A0A8H4P7V2"/>
<feature type="compositionally biased region" description="Basic and acidic residues" evidence="1">
    <location>
        <begin position="214"/>
        <end position="233"/>
    </location>
</feature>
<keyword evidence="3" id="KW-1185">Reference proteome</keyword>
<reference evidence="2 3" key="1">
    <citation type="submission" date="2020-01" db="EMBL/GenBank/DDBJ databases">
        <title>Identification and distribution of gene clusters putatively required for synthesis of sphingolipid metabolism inhibitors in phylogenetically diverse species of the filamentous fungus Fusarium.</title>
        <authorList>
            <person name="Kim H.-S."/>
            <person name="Busman M."/>
            <person name="Brown D.W."/>
            <person name="Divon H."/>
            <person name="Uhlig S."/>
            <person name="Proctor R.H."/>
        </authorList>
    </citation>
    <scope>NUCLEOTIDE SEQUENCE [LARGE SCALE GENOMIC DNA]</scope>
    <source>
        <strain evidence="2 3">NRRL 20459</strain>
    </source>
</reference>
<evidence type="ECO:0000313" key="3">
    <source>
        <dbReference type="Proteomes" id="UP000554235"/>
    </source>
</evidence>
<proteinExistence type="predicted"/>
<accession>A0A8H4P7V2</accession>
<gene>
    <name evidence="2" type="ORF">FALBO_7495</name>
</gene>